<comment type="caution">
    <text evidence="2">The sequence shown here is derived from an EMBL/GenBank/DDBJ whole genome shotgun (WGS) entry which is preliminary data.</text>
</comment>
<dbReference type="PANTHER" id="PTHR18964">
    <property type="entry name" value="ROK (REPRESSOR, ORF, KINASE) FAMILY"/>
    <property type="match status" value="1"/>
</dbReference>
<dbReference type="InterPro" id="IPR000600">
    <property type="entry name" value="ROK"/>
</dbReference>
<evidence type="ECO:0000313" key="2">
    <source>
        <dbReference type="EMBL" id="MFD2264645.1"/>
    </source>
</evidence>
<dbReference type="Proteomes" id="UP001597295">
    <property type="component" value="Unassembled WGS sequence"/>
</dbReference>
<reference evidence="3" key="1">
    <citation type="journal article" date="2019" name="Int. J. Syst. Evol. Microbiol.">
        <title>The Global Catalogue of Microorganisms (GCM) 10K type strain sequencing project: providing services to taxonomists for standard genome sequencing and annotation.</title>
        <authorList>
            <consortium name="The Broad Institute Genomics Platform"/>
            <consortium name="The Broad Institute Genome Sequencing Center for Infectious Disease"/>
            <person name="Wu L."/>
            <person name="Ma J."/>
        </authorList>
    </citation>
    <scope>NUCLEOTIDE SEQUENCE [LARGE SCALE GENOMIC DNA]</scope>
    <source>
        <strain evidence="3">CGMCC 1.19062</strain>
    </source>
</reference>
<dbReference type="RefSeq" id="WP_379877756.1">
    <property type="nucleotide sequence ID" value="NZ_JBHUIP010000014.1"/>
</dbReference>
<dbReference type="SUPFAM" id="SSF46785">
    <property type="entry name" value="Winged helix' DNA-binding domain"/>
    <property type="match status" value="1"/>
</dbReference>
<dbReference type="InterPro" id="IPR043129">
    <property type="entry name" value="ATPase_NBD"/>
</dbReference>
<evidence type="ECO:0000313" key="3">
    <source>
        <dbReference type="Proteomes" id="UP001597295"/>
    </source>
</evidence>
<accession>A0ABW5DVZ0</accession>
<dbReference type="Pfam" id="PF00480">
    <property type="entry name" value="ROK"/>
    <property type="match status" value="1"/>
</dbReference>
<dbReference type="InterPro" id="IPR036388">
    <property type="entry name" value="WH-like_DNA-bd_sf"/>
</dbReference>
<gene>
    <name evidence="2" type="ORF">ACFSM5_17200</name>
</gene>
<dbReference type="Pfam" id="PF13412">
    <property type="entry name" value="HTH_24"/>
    <property type="match status" value="1"/>
</dbReference>
<name>A0ABW5DVZ0_9PROT</name>
<organism evidence="2 3">
    <name type="scientific">Lacibacterium aquatile</name>
    <dbReference type="NCBI Taxonomy" id="1168082"/>
    <lineage>
        <taxon>Bacteria</taxon>
        <taxon>Pseudomonadati</taxon>
        <taxon>Pseudomonadota</taxon>
        <taxon>Alphaproteobacteria</taxon>
        <taxon>Rhodospirillales</taxon>
        <taxon>Rhodospirillaceae</taxon>
    </lineage>
</organism>
<dbReference type="Gene3D" id="1.10.10.10">
    <property type="entry name" value="Winged helix-like DNA-binding domain superfamily/Winged helix DNA-binding domain"/>
    <property type="match status" value="1"/>
</dbReference>
<keyword evidence="3" id="KW-1185">Reference proteome</keyword>
<evidence type="ECO:0000256" key="1">
    <source>
        <dbReference type="ARBA" id="ARBA00006479"/>
    </source>
</evidence>
<proteinExistence type="inferred from homology"/>
<protein>
    <submittedName>
        <fullName evidence="2">ROK family protein</fullName>
    </submittedName>
</protein>
<dbReference type="SUPFAM" id="SSF53067">
    <property type="entry name" value="Actin-like ATPase domain"/>
    <property type="match status" value="1"/>
</dbReference>
<comment type="similarity">
    <text evidence="1">Belongs to the ROK (NagC/XylR) family.</text>
</comment>
<dbReference type="EMBL" id="JBHUIP010000014">
    <property type="protein sequence ID" value="MFD2264645.1"/>
    <property type="molecule type" value="Genomic_DNA"/>
</dbReference>
<dbReference type="InterPro" id="IPR036390">
    <property type="entry name" value="WH_DNA-bd_sf"/>
</dbReference>
<dbReference type="CDD" id="cd24073">
    <property type="entry name" value="ASKHA_ATPase_ROK_CYANR"/>
    <property type="match status" value="1"/>
</dbReference>
<sequence length="408" mass="43494">MTGRDLEGGFDAGGGITKLRVLNEIRRREAVARVDISTATGLSRGTVTAVTADLISEGLVIELEASEEAAAPSQRGRPRVLLALNPDALRVVGVKVAPDTIAVSITNFVGDVVARHDTSVQVKLREPEEVARLVQEGVDHALATAGLTLAQTAGIGIGVPGFIDHATGLCRWSPVFGEPDIPFGQMMAKRLGRPVLLDNDANLVALAEQWFGPRRAESDFLVVTVEHGVGMGLVLDHRLYRGALRVASEFGHTKIQQGGALCRCGQRGCIEAYVAEYALVREAGAFMPACDISDPQATRLALDALAALAEARDPVALEIYRRAGTILGIGLANLINILNPPLIVLSGRAMRTSHLFWDAIMAALKANAVGGERDLPRIEIHPWGDDVWARGAAALVLDRLYQLPQNGS</sequence>
<dbReference type="Gene3D" id="3.30.420.40">
    <property type="match status" value="2"/>
</dbReference>
<dbReference type="PANTHER" id="PTHR18964:SF149">
    <property type="entry name" value="BIFUNCTIONAL UDP-N-ACETYLGLUCOSAMINE 2-EPIMERASE_N-ACETYLMANNOSAMINE KINASE"/>
    <property type="match status" value="1"/>
</dbReference>